<gene>
    <name evidence="1" type="ORF">GGQ55_000326</name>
</gene>
<dbReference type="Proteomes" id="UP000541969">
    <property type="component" value="Unassembled WGS sequence"/>
</dbReference>
<accession>A0A853CCB8</accession>
<evidence type="ECO:0000313" key="2">
    <source>
        <dbReference type="Proteomes" id="UP000541969"/>
    </source>
</evidence>
<keyword evidence="2" id="KW-1185">Reference proteome</keyword>
<dbReference type="EMBL" id="JACBZT010000001">
    <property type="protein sequence ID" value="NYJ04048.1"/>
    <property type="molecule type" value="Genomic_DNA"/>
</dbReference>
<organism evidence="1 2">
    <name type="scientific">Petropleomorpha daqingensis</name>
    <dbReference type="NCBI Taxonomy" id="2026353"/>
    <lineage>
        <taxon>Bacteria</taxon>
        <taxon>Bacillati</taxon>
        <taxon>Actinomycetota</taxon>
        <taxon>Actinomycetes</taxon>
        <taxon>Geodermatophilales</taxon>
        <taxon>Geodermatophilaceae</taxon>
        <taxon>Petropleomorpha</taxon>
    </lineage>
</organism>
<proteinExistence type="predicted"/>
<dbReference type="AlphaFoldDB" id="A0A853CCB8"/>
<name>A0A853CCB8_9ACTN</name>
<sequence>MAGSDPMVFVMREVFDGKPVLTVYHESDGDWQYLTEGQATQENCQIVHQSHVYEVDSSLRELASMPMGTWAVRHTPGAPWIFGEDTDEENS</sequence>
<protein>
    <submittedName>
        <fullName evidence="1">Uncharacterized protein</fullName>
    </submittedName>
</protein>
<evidence type="ECO:0000313" key="1">
    <source>
        <dbReference type="EMBL" id="NYJ04048.1"/>
    </source>
</evidence>
<dbReference type="RefSeq" id="WP_179714816.1">
    <property type="nucleotide sequence ID" value="NZ_JACBZT010000001.1"/>
</dbReference>
<reference evidence="1 2" key="1">
    <citation type="submission" date="2020-07" db="EMBL/GenBank/DDBJ databases">
        <title>Sequencing the genomes of 1000 actinobacteria strains.</title>
        <authorList>
            <person name="Klenk H.-P."/>
        </authorList>
    </citation>
    <scope>NUCLEOTIDE SEQUENCE [LARGE SCALE GENOMIC DNA]</scope>
    <source>
        <strain evidence="1 2">DSM 104001</strain>
    </source>
</reference>
<comment type="caution">
    <text evidence="1">The sequence shown here is derived from an EMBL/GenBank/DDBJ whole genome shotgun (WGS) entry which is preliminary data.</text>
</comment>